<dbReference type="Proteomes" id="UP000198855">
    <property type="component" value="Unassembled WGS sequence"/>
</dbReference>
<dbReference type="InterPro" id="IPR028995">
    <property type="entry name" value="Glyco_hydro_57/38_cen_sf"/>
</dbReference>
<dbReference type="AlphaFoldDB" id="A0A1I2F0M7"/>
<dbReference type="PANTHER" id="PTHR46017">
    <property type="entry name" value="ALPHA-MANNOSIDASE 2C1"/>
    <property type="match status" value="1"/>
</dbReference>
<dbReference type="SMART" id="SM00872">
    <property type="entry name" value="Alpha-mann_mid"/>
    <property type="match status" value="1"/>
</dbReference>
<dbReference type="SUPFAM" id="SSF74650">
    <property type="entry name" value="Galactose mutarotase-like"/>
    <property type="match status" value="1"/>
</dbReference>
<dbReference type="RefSeq" id="WP_091188787.1">
    <property type="nucleotide sequence ID" value="NZ_FOMT01000005.1"/>
</dbReference>
<proteinExistence type="inferred from homology"/>
<keyword evidence="2" id="KW-0479">Metal-binding</keyword>
<dbReference type="InterPro" id="IPR011330">
    <property type="entry name" value="Glyco_hydro/deAcase_b/a-brl"/>
</dbReference>
<dbReference type="InterPro" id="IPR027291">
    <property type="entry name" value="Glyco_hydro_38_N_sf"/>
</dbReference>
<dbReference type="Gene3D" id="2.60.40.2220">
    <property type="match status" value="1"/>
</dbReference>
<gene>
    <name evidence="6" type="ORF">SAMN05216378_4628</name>
</gene>
<evidence type="ECO:0000313" key="7">
    <source>
        <dbReference type="Proteomes" id="UP000198855"/>
    </source>
</evidence>
<dbReference type="SUPFAM" id="SSF88688">
    <property type="entry name" value="Families 57/38 glycoside transferase middle domain"/>
    <property type="match status" value="1"/>
</dbReference>
<dbReference type="InterPro" id="IPR000602">
    <property type="entry name" value="Glyco_hydro_38_N"/>
</dbReference>
<dbReference type="OrthoDB" id="9772207at2"/>
<protein>
    <submittedName>
        <fullName evidence="6">Alpha-mannosidase</fullName>
    </submittedName>
</protein>
<comment type="similarity">
    <text evidence="1">Belongs to the glycosyl hydrolase 38 family.</text>
</comment>
<dbReference type="InterPro" id="IPR041147">
    <property type="entry name" value="GH38_C"/>
</dbReference>
<dbReference type="GO" id="GO:0006013">
    <property type="term" value="P:mannose metabolic process"/>
    <property type="evidence" value="ECO:0007669"/>
    <property type="project" value="InterPro"/>
</dbReference>
<evidence type="ECO:0000313" key="6">
    <source>
        <dbReference type="EMBL" id="SFE98912.1"/>
    </source>
</evidence>
<dbReference type="FunFam" id="1.20.1270.50:FF:000004">
    <property type="entry name" value="alpha-mannosidase 2C1 isoform X1"/>
    <property type="match status" value="1"/>
</dbReference>
<dbReference type="EMBL" id="FOMT01000005">
    <property type="protein sequence ID" value="SFE98912.1"/>
    <property type="molecule type" value="Genomic_DNA"/>
</dbReference>
<feature type="domain" description="Glycoside hydrolase family 38 central" evidence="5">
    <location>
        <begin position="268"/>
        <end position="345"/>
    </location>
</feature>
<dbReference type="Pfam" id="PF07748">
    <property type="entry name" value="Glyco_hydro_38C"/>
    <property type="match status" value="1"/>
</dbReference>
<dbReference type="GO" id="GO:0009313">
    <property type="term" value="P:oligosaccharide catabolic process"/>
    <property type="evidence" value="ECO:0007669"/>
    <property type="project" value="TreeGrafter"/>
</dbReference>
<keyword evidence="4" id="KW-0326">Glycosidase</keyword>
<reference evidence="7" key="1">
    <citation type="submission" date="2016-10" db="EMBL/GenBank/DDBJ databases">
        <authorList>
            <person name="Varghese N."/>
            <person name="Submissions S."/>
        </authorList>
    </citation>
    <scope>NUCLEOTIDE SEQUENCE [LARGE SCALE GENOMIC DNA]</scope>
    <source>
        <strain evidence="7">CGMCC 1.10784</strain>
    </source>
</reference>
<keyword evidence="7" id="KW-1185">Reference proteome</keyword>
<sequence>MSTRKKLHMIGNAHLDPVWLWQWQEGFQEVKATFRSALDRMKENDDFLFTSSSAVYYEWVEKNDPAMFEEIRERIKEGRWEIVGGWWIQPDCNLPSGESFVRQGLYAQRFFKEKFGVIAKVGYNVDSFGHFGMMPQILKKSGMDYYVMMRPMPNEKGLPGRLFQWESDDGSQVLTFRIMFEYCTWGKELDQHVARCAAELREPVDELMCFYGVGNHGGGPTKENISSIRRMNEDPALPELVFSTPNRFFEAIENKDAQYPVVHDDLQHHASGCYAVHSEIKKYNRKSENMLIAAEKFSAIAERAANQPYPKDFITAWKGVLFNQFHDILAGTSIEPAYEDARNLYGEAIAIADRNLNYAIQSLSWNIGIEEEQGMKPIVVFNPHSWAYSASIELEMGGSVKDGTILVDEAGTQVAFQSVQSLATANNRYRLSFIADLPPMGYRVYKLRTEVTEARLQIQPIKGNDYAMENERFRIEFDPETGFVSSLNDKKLGFEVFRPENGGAARPVVIEDKSDTWSHNVFHFHKTIGEFKATSVKRVEHGPVKSVIRVISAYGSSKLVQDFTMYRELDYIDVKVTVDWREQFKMLKLVFPMNFVFTRQTYEIPYGFKEREHNGEEEPGQSWVDYGGIARDKGVLYGCSIMNDAKYSYSIMNKELAITVLRSAIYAHHDPIVPEANGHYTFIDQGIQTFNYRIMPHEGNWEEAGTVKRAQELIQRPVSIIETYHNGTLPQIHSFLSIDKDNVIVGAMKNSEDGDDLIIRLYETSKSATDATITLPQWGRSIKTTFGPCEIKTLRVPKDQAVPVAEVNMIEW</sequence>
<evidence type="ECO:0000259" key="5">
    <source>
        <dbReference type="SMART" id="SM00872"/>
    </source>
</evidence>
<dbReference type="GO" id="GO:0046872">
    <property type="term" value="F:metal ion binding"/>
    <property type="evidence" value="ECO:0007669"/>
    <property type="project" value="UniProtKB-KW"/>
</dbReference>
<dbReference type="Gene3D" id="3.20.110.10">
    <property type="entry name" value="Glycoside hydrolase 38, N terminal domain"/>
    <property type="match status" value="1"/>
</dbReference>
<dbReference type="GO" id="GO:0004559">
    <property type="term" value="F:alpha-mannosidase activity"/>
    <property type="evidence" value="ECO:0007669"/>
    <property type="project" value="InterPro"/>
</dbReference>
<dbReference type="Gene3D" id="1.20.1270.50">
    <property type="entry name" value="Glycoside hydrolase family 38, central domain"/>
    <property type="match status" value="1"/>
</dbReference>
<evidence type="ECO:0000256" key="3">
    <source>
        <dbReference type="ARBA" id="ARBA00022801"/>
    </source>
</evidence>
<dbReference type="STRING" id="1045775.SAMN05216378_4628"/>
<organism evidence="6 7">
    <name type="scientific">Paenibacillus catalpae</name>
    <dbReference type="NCBI Taxonomy" id="1045775"/>
    <lineage>
        <taxon>Bacteria</taxon>
        <taxon>Bacillati</taxon>
        <taxon>Bacillota</taxon>
        <taxon>Bacilli</taxon>
        <taxon>Bacillales</taxon>
        <taxon>Paenibacillaceae</taxon>
        <taxon>Paenibacillus</taxon>
    </lineage>
</organism>
<dbReference type="Gene3D" id="2.70.98.30">
    <property type="entry name" value="Golgi alpha-mannosidase II, domain 4"/>
    <property type="match status" value="1"/>
</dbReference>
<evidence type="ECO:0000256" key="4">
    <source>
        <dbReference type="ARBA" id="ARBA00023295"/>
    </source>
</evidence>
<accession>A0A1I2F0M7</accession>
<dbReference type="PANTHER" id="PTHR46017:SF1">
    <property type="entry name" value="ALPHA-MANNOSIDASE 2C1"/>
    <property type="match status" value="1"/>
</dbReference>
<dbReference type="SUPFAM" id="SSF88713">
    <property type="entry name" value="Glycoside hydrolase/deacetylase"/>
    <property type="match status" value="1"/>
</dbReference>
<dbReference type="InterPro" id="IPR037094">
    <property type="entry name" value="Glyco_hydro_38_cen_sf"/>
</dbReference>
<dbReference type="GO" id="GO:0030246">
    <property type="term" value="F:carbohydrate binding"/>
    <property type="evidence" value="ECO:0007669"/>
    <property type="project" value="InterPro"/>
</dbReference>
<dbReference type="Pfam" id="PF09261">
    <property type="entry name" value="Alpha-mann_mid"/>
    <property type="match status" value="1"/>
</dbReference>
<dbReference type="InterPro" id="IPR011013">
    <property type="entry name" value="Gal_mutarotase_sf_dom"/>
</dbReference>
<name>A0A1I2F0M7_9BACL</name>
<dbReference type="InterPro" id="IPR015341">
    <property type="entry name" value="Glyco_hydro_38_cen"/>
</dbReference>
<dbReference type="CDD" id="cd10789">
    <property type="entry name" value="GH38N_AMII_ER_cytosolic"/>
    <property type="match status" value="1"/>
</dbReference>
<evidence type="ECO:0000256" key="2">
    <source>
        <dbReference type="ARBA" id="ARBA00022723"/>
    </source>
</evidence>
<dbReference type="Pfam" id="PF17677">
    <property type="entry name" value="Glyco_hydro38C2"/>
    <property type="match status" value="1"/>
</dbReference>
<dbReference type="InterPro" id="IPR011682">
    <property type="entry name" value="Glyco_hydro_38_C"/>
</dbReference>
<evidence type="ECO:0000256" key="1">
    <source>
        <dbReference type="ARBA" id="ARBA00009792"/>
    </source>
</evidence>
<dbReference type="Pfam" id="PF01074">
    <property type="entry name" value="Glyco_hydro_38N"/>
    <property type="match status" value="1"/>
</dbReference>
<keyword evidence="3" id="KW-0378">Hydrolase</keyword>